<dbReference type="EMBL" id="WEGK01000007">
    <property type="protein sequence ID" value="MQY20507.1"/>
    <property type="molecule type" value="Genomic_DNA"/>
</dbReference>
<gene>
    <name evidence="2" type="ORF">NRB20_36120</name>
</gene>
<protein>
    <submittedName>
        <fullName evidence="2">Uncharacterized protein</fullName>
    </submittedName>
</protein>
<keyword evidence="3" id="KW-1185">Reference proteome</keyword>
<keyword evidence="1" id="KW-0812">Transmembrane</keyword>
<keyword evidence="1" id="KW-0472">Membrane</keyword>
<evidence type="ECO:0000256" key="1">
    <source>
        <dbReference type="SAM" id="Phobius"/>
    </source>
</evidence>
<proteinExistence type="predicted"/>
<reference evidence="2 3" key="1">
    <citation type="submission" date="2019-10" db="EMBL/GenBank/DDBJ databases">
        <title>Nocardia macrotermitis sp. nov. and Nocardia aurantia sp. nov., isolated from the gut of fungus growing-termite Macrotermes natalensis.</title>
        <authorList>
            <person name="Benndorf R."/>
            <person name="Schwitalla J."/>
            <person name="Martin K."/>
            <person name="De Beer W."/>
            <person name="Kaster A.-K."/>
            <person name="Vollmers J."/>
            <person name="Poulsen M."/>
            <person name="Beemelmanns C."/>
        </authorList>
    </citation>
    <scope>NUCLEOTIDE SEQUENCE [LARGE SCALE GENOMIC DNA]</scope>
    <source>
        <strain evidence="2 3">RB20</strain>
    </source>
</reference>
<name>A0A7K0D481_9NOCA</name>
<dbReference type="RefSeq" id="WP_264766359.1">
    <property type="nucleotide sequence ID" value="NZ_WEGK01000007.1"/>
</dbReference>
<dbReference type="Proteomes" id="UP000438448">
    <property type="component" value="Unassembled WGS sequence"/>
</dbReference>
<dbReference type="AlphaFoldDB" id="A0A7K0D481"/>
<accession>A0A7K0D481</accession>
<keyword evidence="1" id="KW-1133">Transmembrane helix</keyword>
<sequence length="42" mass="4272">MWIEIGKTVRAAIGDWGTTCRLAVCVGVLTVSAVVLAAAGVL</sequence>
<evidence type="ECO:0000313" key="3">
    <source>
        <dbReference type="Proteomes" id="UP000438448"/>
    </source>
</evidence>
<comment type="caution">
    <text evidence="2">The sequence shown here is derived from an EMBL/GenBank/DDBJ whole genome shotgun (WGS) entry which is preliminary data.</text>
</comment>
<organism evidence="2 3">
    <name type="scientific">Nocardia macrotermitis</name>
    <dbReference type="NCBI Taxonomy" id="2585198"/>
    <lineage>
        <taxon>Bacteria</taxon>
        <taxon>Bacillati</taxon>
        <taxon>Actinomycetota</taxon>
        <taxon>Actinomycetes</taxon>
        <taxon>Mycobacteriales</taxon>
        <taxon>Nocardiaceae</taxon>
        <taxon>Nocardia</taxon>
    </lineage>
</organism>
<evidence type="ECO:0000313" key="2">
    <source>
        <dbReference type="EMBL" id="MQY20507.1"/>
    </source>
</evidence>
<feature type="transmembrane region" description="Helical" evidence="1">
    <location>
        <begin position="20"/>
        <end position="41"/>
    </location>
</feature>